<dbReference type="EMBL" id="MU393434">
    <property type="protein sequence ID" value="KAI4868948.1"/>
    <property type="molecule type" value="Genomic_DNA"/>
</dbReference>
<reference evidence="1 2" key="1">
    <citation type="journal article" date="2022" name="New Phytol.">
        <title>Ecological generalism drives hyperdiversity of secondary metabolite gene clusters in xylarialean endophytes.</title>
        <authorList>
            <person name="Franco M.E.E."/>
            <person name="Wisecaver J.H."/>
            <person name="Arnold A.E."/>
            <person name="Ju Y.M."/>
            <person name="Slot J.C."/>
            <person name="Ahrendt S."/>
            <person name="Moore L.P."/>
            <person name="Eastman K.E."/>
            <person name="Scott K."/>
            <person name="Konkel Z."/>
            <person name="Mondo S.J."/>
            <person name="Kuo A."/>
            <person name="Hayes R.D."/>
            <person name="Haridas S."/>
            <person name="Andreopoulos B."/>
            <person name="Riley R."/>
            <person name="LaButti K."/>
            <person name="Pangilinan J."/>
            <person name="Lipzen A."/>
            <person name="Amirebrahimi M."/>
            <person name="Yan J."/>
            <person name="Adam C."/>
            <person name="Keymanesh K."/>
            <person name="Ng V."/>
            <person name="Louie K."/>
            <person name="Northen T."/>
            <person name="Drula E."/>
            <person name="Henrissat B."/>
            <person name="Hsieh H.M."/>
            <person name="Youens-Clark K."/>
            <person name="Lutzoni F."/>
            <person name="Miadlikowska J."/>
            <person name="Eastwood D.C."/>
            <person name="Hamelin R.C."/>
            <person name="Grigoriev I.V."/>
            <person name="U'Ren J.M."/>
        </authorList>
    </citation>
    <scope>NUCLEOTIDE SEQUENCE [LARGE SCALE GENOMIC DNA]</scope>
    <source>
        <strain evidence="1 2">CBS 119005</strain>
    </source>
</reference>
<gene>
    <name evidence="1" type="ORF">F4820DRAFT_408354</name>
</gene>
<dbReference type="Proteomes" id="UP001497700">
    <property type="component" value="Unassembled WGS sequence"/>
</dbReference>
<evidence type="ECO:0000313" key="2">
    <source>
        <dbReference type="Proteomes" id="UP001497700"/>
    </source>
</evidence>
<evidence type="ECO:0000313" key="1">
    <source>
        <dbReference type="EMBL" id="KAI4868948.1"/>
    </source>
</evidence>
<organism evidence="1 2">
    <name type="scientific">Hypoxylon rubiginosum</name>
    <dbReference type="NCBI Taxonomy" id="110542"/>
    <lineage>
        <taxon>Eukaryota</taxon>
        <taxon>Fungi</taxon>
        <taxon>Dikarya</taxon>
        <taxon>Ascomycota</taxon>
        <taxon>Pezizomycotina</taxon>
        <taxon>Sordariomycetes</taxon>
        <taxon>Xylariomycetidae</taxon>
        <taxon>Xylariales</taxon>
        <taxon>Hypoxylaceae</taxon>
        <taxon>Hypoxylon</taxon>
    </lineage>
</organism>
<keyword evidence="2" id="KW-1185">Reference proteome</keyword>
<comment type="caution">
    <text evidence="1">The sequence shown here is derived from an EMBL/GenBank/DDBJ whole genome shotgun (WGS) entry which is preliminary data.</text>
</comment>
<sequence>MEDDWTVSANDALTISLVRPGISSNIETITSFNPRFTYPLFGEEEHIFGYKGLKINLKYDARDLRPNLTISYARKYTTVGDVEALDIKEKLKEFLPAVAFQSKKEYEQAVKGLPKKWVPPGDLVKTFEKNGETYEIWHGKLSDPAVKQLLQRIQIVALFYIEGATYTGEDAEGNIEPEYSLARWSVFFVYKKEIKQEVSPDPQYIFQGYSTVYNFWVFQPSALQGDLQALLRSGPGSLNRFLDVSSHRMRISQFLVLAPFQGKGVGSLLYNTIFGIGMKNQSAMEIAVEDPNEDFDLLRDLCDLKYLRKNVPEFVDLKINTDITIPQKGGILHNDTRVTSHRKPSGSFISSSEGIVDLVKLELLRVKTKIARRQFWRLVEMHLMSTLPESVRPQLDVDAKKPKASEADKHAYTLWRLVLKQRLYRRNISQLGEFGITERIIKLNETVGNVEWEYAVILNRLDSKPPAIEDSTAADSKRKLNSVKDVEVPSGKKARI</sequence>
<name>A0ACB9ZD31_9PEZI</name>
<proteinExistence type="predicted"/>
<accession>A0ACB9ZD31</accession>
<protein>
    <submittedName>
        <fullName evidence="1">Acyl-CoA N-acyltransferase</fullName>
    </submittedName>
</protein>